<evidence type="ECO:0000256" key="1">
    <source>
        <dbReference type="ARBA" id="ARBA00004496"/>
    </source>
</evidence>
<evidence type="ECO:0000256" key="7">
    <source>
        <dbReference type="ARBA" id="ARBA00021528"/>
    </source>
</evidence>
<accession>A0A9X1LFC3</accession>
<dbReference type="InterPro" id="IPR010766">
    <property type="entry name" value="DRTGG"/>
</dbReference>
<dbReference type="Gene3D" id="3.40.50.10750">
    <property type="entry name" value="Isocitrate/Isopropylmalate dehydrogenase-like"/>
    <property type="match status" value="1"/>
</dbReference>
<dbReference type="GO" id="GO:0008959">
    <property type="term" value="F:phosphate acetyltransferase activity"/>
    <property type="evidence" value="ECO:0007669"/>
    <property type="project" value="UniProtKB-EC"/>
</dbReference>
<keyword evidence="16" id="KW-1185">Reference proteome</keyword>
<comment type="domain">
    <text evidence="12">The N-terminal region seems to be important for proper quaternary structure. The C-terminal region contains the substrate-binding site.</text>
</comment>
<evidence type="ECO:0000259" key="14">
    <source>
        <dbReference type="Pfam" id="PF07085"/>
    </source>
</evidence>
<proteinExistence type="inferred from homology"/>
<keyword evidence="10 12" id="KW-0012">Acyltransferase</keyword>
<dbReference type="NCBIfam" id="NF004167">
    <property type="entry name" value="PRK05632.1"/>
    <property type="match status" value="1"/>
</dbReference>
<evidence type="ECO:0000256" key="8">
    <source>
        <dbReference type="ARBA" id="ARBA00022490"/>
    </source>
</evidence>
<dbReference type="InterPro" id="IPR042113">
    <property type="entry name" value="P_AcTrfase_dom1"/>
</dbReference>
<sequence>MPINVLMTVPTGPGVGLTSVSVGLVRALEQQGLKASFFKPIAQPQPGDKGPDKSTAMVAQGSTLRPAEPIPLHEAERYLYNDNIDELMEEIVGRFQASVEPGSTVIVEGLAQIAGHPYATRLNKAIARTLDAGLVLVTAPNKMKVNELEHHVEIAAGSYGGIKADDVIGCILNKTTPGSLGMKSYGDLFAQKSIFKRNFSLLGQIPSAEELTYPRVKDVAEFLGASIVNAGEMDTRRVQSYTLCARGVENMLEALRPGVLVFTPGDRTDIIMATAIAALNDIKIAALVVTGGYQPSEALMSLCGKAMAKGLPVLSVGSNSWETVINMQSFNQEIPTDDKERVLMVKEHIARCIDHDWVNSFALNQDERKLSPPAFRFRLIELAKSLDKHILLPEGEEVRVIQAASICAERGIARCTLLGDKTEILRIAQNNGIELNDAVNILDPNKVRERYIAPMVELRKSRSLTDIVAREQLADDVVLGTMMLQVGDVDGLVSGAAHPTANTIRPALQLIKTTPDSSLVSSVFFMCLPDQVLVYGDCVINPDPTAEQLAEIAIQSADSAAAFGITPKVAMISYSTGGRGAGNDVDKVRKATSIAQKLRPDLLIDGPLQYDAAIMESVAKRKAPNSKVAGKATVFVFPDLNTGNTTYKAVQRSADVVSIGPMLQGIKKPVNDLSRNASVDDIVHTIAVTAIQADSNDRKR</sequence>
<evidence type="ECO:0000256" key="12">
    <source>
        <dbReference type="PIRNR" id="PIRNR006107"/>
    </source>
</evidence>
<dbReference type="Proteomes" id="UP001139095">
    <property type="component" value="Unassembled WGS sequence"/>
</dbReference>
<gene>
    <name evidence="15" type="primary">pta</name>
    <name evidence="15" type="ORF">LG368_12810</name>
</gene>
<reference evidence="15" key="1">
    <citation type="submission" date="2021-10" db="EMBL/GenBank/DDBJ databases">
        <title>Marinomonas pontica sp. nov., isolated from the Black Sea.</title>
        <authorList>
            <person name="Zhao L.-H."/>
            <person name="Xue J.-H."/>
        </authorList>
    </citation>
    <scope>NUCLEOTIDE SEQUENCE</scope>
    <source>
        <strain evidence="15">E8</strain>
    </source>
</reference>
<comment type="subunit">
    <text evidence="5">Homohexamer.</text>
</comment>
<comment type="caution">
    <text evidence="15">The sequence shown here is derived from an EMBL/GenBank/DDBJ whole genome shotgun (WGS) entry which is preliminary data.</text>
</comment>
<dbReference type="InterPro" id="IPR002505">
    <property type="entry name" value="PTA_PTB"/>
</dbReference>
<name>A0A9X1LFC3_9GAMM</name>
<feature type="domain" description="Phosphate acetyl/butaryl transferase" evidence="13">
    <location>
        <begin position="378"/>
        <end position="690"/>
    </location>
</feature>
<evidence type="ECO:0000256" key="3">
    <source>
        <dbReference type="ARBA" id="ARBA00008756"/>
    </source>
</evidence>
<dbReference type="InterPro" id="IPR042112">
    <property type="entry name" value="P_AcTrfase_dom2"/>
</dbReference>
<dbReference type="SUPFAM" id="SSF52540">
    <property type="entry name" value="P-loop containing nucleoside triphosphate hydrolases"/>
    <property type="match status" value="1"/>
</dbReference>
<organism evidence="15 16">
    <name type="scientific">Marinomonas algarum</name>
    <dbReference type="NCBI Taxonomy" id="2883105"/>
    <lineage>
        <taxon>Bacteria</taxon>
        <taxon>Pseudomonadati</taxon>
        <taxon>Pseudomonadota</taxon>
        <taxon>Gammaproteobacteria</taxon>
        <taxon>Oceanospirillales</taxon>
        <taxon>Oceanospirillaceae</taxon>
        <taxon>Marinomonas</taxon>
    </lineage>
</organism>
<dbReference type="InterPro" id="IPR028979">
    <property type="entry name" value="Ser_kin/Pase_Hpr-like_N_sf"/>
</dbReference>
<keyword evidence="9 12" id="KW-0808">Transferase</keyword>
<dbReference type="NCBIfam" id="TIGR00651">
    <property type="entry name" value="pta"/>
    <property type="match status" value="1"/>
</dbReference>
<dbReference type="GO" id="GO:0005737">
    <property type="term" value="C:cytoplasm"/>
    <property type="evidence" value="ECO:0007669"/>
    <property type="project" value="UniProtKB-SubCell"/>
</dbReference>
<evidence type="ECO:0000259" key="13">
    <source>
        <dbReference type="Pfam" id="PF01515"/>
    </source>
</evidence>
<comment type="pathway">
    <text evidence="2 12">Metabolic intermediate biosynthesis; acetyl-CoA biosynthesis; acetyl-CoA from acetate: step 2/2.</text>
</comment>
<dbReference type="EMBL" id="JAJATW010000022">
    <property type="protein sequence ID" value="MCB5162775.1"/>
    <property type="molecule type" value="Genomic_DNA"/>
</dbReference>
<evidence type="ECO:0000256" key="9">
    <source>
        <dbReference type="ARBA" id="ARBA00022679"/>
    </source>
</evidence>
<evidence type="ECO:0000313" key="16">
    <source>
        <dbReference type="Proteomes" id="UP001139095"/>
    </source>
</evidence>
<comment type="similarity">
    <text evidence="3 12">In the C-terminal section; belongs to the phosphate acetyltransferase and butyryltransferase family.</text>
</comment>
<dbReference type="NCBIfam" id="NF007233">
    <property type="entry name" value="PRK09653.1"/>
    <property type="match status" value="1"/>
</dbReference>
<comment type="catalytic activity">
    <reaction evidence="12">
        <text>acetyl-CoA + phosphate = acetyl phosphate + CoA</text>
        <dbReference type="Rhea" id="RHEA:19521"/>
        <dbReference type="ChEBI" id="CHEBI:22191"/>
        <dbReference type="ChEBI" id="CHEBI:43474"/>
        <dbReference type="ChEBI" id="CHEBI:57287"/>
        <dbReference type="ChEBI" id="CHEBI:57288"/>
        <dbReference type="EC" id="2.3.1.8"/>
    </reaction>
</comment>
<evidence type="ECO:0000256" key="5">
    <source>
        <dbReference type="ARBA" id="ARBA00011643"/>
    </source>
</evidence>
<dbReference type="InterPro" id="IPR004614">
    <property type="entry name" value="P_AcTrfase"/>
</dbReference>
<dbReference type="PIRSF" id="PIRSF006107">
    <property type="entry name" value="PhpActrans_proteobac"/>
    <property type="match status" value="1"/>
</dbReference>
<dbReference type="SUPFAM" id="SSF75138">
    <property type="entry name" value="HprK N-terminal domain-like"/>
    <property type="match status" value="1"/>
</dbReference>
<evidence type="ECO:0000256" key="11">
    <source>
        <dbReference type="ARBA" id="ARBA00031108"/>
    </source>
</evidence>
<evidence type="ECO:0000256" key="6">
    <source>
        <dbReference type="ARBA" id="ARBA00012707"/>
    </source>
</evidence>
<dbReference type="CDD" id="cd03109">
    <property type="entry name" value="DTBS"/>
    <property type="match status" value="1"/>
</dbReference>
<evidence type="ECO:0000256" key="2">
    <source>
        <dbReference type="ARBA" id="ARBA00004989"/>
    </source>
</evidence>
<keyword evidence="8 12" id="KW-0963">Cytoplasm</keyword>
<comment type="similarity">
    <text evidence="4 12">In the N-terminal section; belongs to the CobB/CobQ family.</text>
</comment>
<dbReference type="RefSeq" id="WP_226755122.1">
    <property type="nucleotide sequence ID" value="NZ_JAJATW010000022.1"/>
</dbReference>
<dbReference type="Pfam" id="PF01515">
    <property type="entry name" value="PTA_PTB"/>
    <property type="match status" value="1"/>
</dbReference>
<dbReference type="InterPro" id="IPR050500">
    <property type="entry name" value="Phos_Acetyltrans/Butyryltrans"/>
</dbReference>
<evidence type="ECO:0000256" key="10">
    <source>
        <dbReference type="ARBA" id="ARBA00023315"/>
    </source>
</evidence>
<dbReference type="Gene3D" id="3.40.50.300">
    <property type="entry name" value="P-loop containing nucleotide triphosphate hydrolases"/>
    <property type="match status" value="1"/>
</dbReference>
<dbReference type="EC" id="2.3.1.8" evidence="6 12"/>
<dbReference type="InterPro" id="IPR027417">
    <property type="entry name" value="P-loop_NTPase"/>
</dbReference>
<dbReference type="Gene3D" id="3.40.1390.20">
    <property type="entry name" value="HprK N-terminal domain-like"/>
    <property type="match status" value="1"/>
</dbReference>
<comment type="subcellular location">
    <subcellularLocation>
        <location evidence="1 12">Cytoplasm</location>
    </subcellularLocation>
</comment>
<dbReference type="AlphaFoldDB" id="A0A9X1LFC3"/>
<feature type="domain" description="DRTGG" evidence="14">
    <location>
        <begin position="218"/>
        <end position="328"/>
    </location>
</feature>
<dbReference type="SUPFAM" id="SSF53659">
    <property type="entry name" value="Isocitrate/Isopropylmalate dehydrogenase-like"/>
    <property type="match status" value="1"/>
</dbReference>
<dbReference type="Pfam" id="PF13500">
    <property type="entry name" value="AAA_26"/>
    <property type="match status" value="1"/>
</dbReference>
<dbReference type="InterPro" id="IPR016475">
    <property type="entry name" value="P-Actrans_bac"/>
</dbReference>
<evidence type="ECO:0000313" key="15">
    <source>
        <dbReference type="EMBL" id="MCB5162775.1"/>
    </source>
</evidence>
<dbReference type="PANTHER" id="PTHR43356:SF3">
    <property type="entry name" value="PHOSPHATE ACETYLTRANSFERASE"/>
    <property type="match status" value="1"/>
</dbReference>
<dbReference type="Gene3D" id="3.40.50.10950">
    <property type="match status" value="1"/>
</dbReference>
<comment type="function">
    <text evidence="12">Involved in acetate metabolism.</text>
</comment>
<dbReference type="FunFam" id="3.40.50.10750:FF:000001">
    <property type="entry name" value="Phosphate acetyltransferase"/>
    <property type="match status" value="1"/>
</dbReference>
<dbReference type="Pfam" id="PF07085">
    <property type="entry name" value="DRTGG"/>
    <property type="match status" value="1"/>
</dbReference>
<evidence type="ECO:0000256" key="4">
    <source>
        <dbReference type="ARBA" id="ARBA00009786"/>
    </source>
</evidence>
<protein>
    <recommendedName>
        <fullName evidence="7 12">Phosphate acetyltransferase</fullName>
        <ecNumber evidence="6 12">2.3.1.8</ecNumber>
    </recommendedName>
    <alternativeName>
        <fullName evidence="11 12">Phosphotransacetylase</fullName>
    </alternativeName>
</protein>
<dbReference type="PANTHER" id="PTHR43356">
    <property type="entry name" value="PHOSPHATE ACETYLTRANSFERASE"/>
    <property type="match status" value="1"/>
</dbReference>